<sequence>MHDVALNVYDLPLEGVPALNPCSYWCGFGVFHSGVEVHGLEFCYGGHPEDSSGVFTLPPRSGYQGAVLRRRHLLGATTASRAQVEALAAQMGRGKYRGRLYHLLTRNCNHFTDDLLQSLLGIAAPAYVNRLAGMAITCSPCLPRALTDTVEPCDAYAMRAGDEEDGVEDDLAIGEALRAAGGSSERQRLLGAPPAQGGMMRS</sequence>
<feature type="region of interest" description="Disordered" evidence="4">
    <location>
        <begin position="181"/>
        <end position="202"/>
    </location>
</feature>
<dbReference type="GO" id="GO:0006508">
    <property type="term" value="P:proteolysis"/>
    <property type="evidence" value="ECO:0007669"/>
    <property type="project" value="UniProtKB-KW"/>
</dbReference>
<dbReference type="Pfam" id="PF05903">
    <property type="entry name" value="Peptidase_C97"/>
    <property type="match status" value="1"/>
</dbReference>
<feature type="domain" description="PPPDE" evidence="5">
    <location>
        <begin position="2"/>
        <end position="150"/>
    </location>
</feature>
<keyword evidence="2" id="KW-0645">Protease</keyword>
<dbReference type="InterPro" id="IPR008580">
    <property type="entry name" value="PPPDE_dom"/>
</dbReference>
<accession>A0A7S3FAT2</accession>
<name>A0A7S3FAT2_9VIRI</name>
<dbReference type="AlphaFoldDB" id="A0A7S3FAT2"/>
<dbReference type="InterPro" id="IPR042266">
    <property type="entry name" value="PPPDE_sf"/>
</dbReference>
<evidence type="ECO:0000313" key="7">
    <source>
        <dbReference type="EMBL" id="CAE0133345.1"/>
    </source>
</evidence>
<comment type="similarity">
    <text evidence="1">Belongs to the DeSI family.</text>
</comment>
<dbReference type="PROSITE" id="PS51858">
    <property type="entry name" value="PPPDE"/>
    <property type="match status" value="1"/>
</dbReference>
<evidence type="ECO:0000256" key="1">
    <source>
        <dbReference type="ARBA" id="ARBA00008140"/>
    </source>
</evidence>
<dbReference type="EMBL" id="HBHY01006847">
    <property type="protein sequence ID" value="CAE0133345.1"/>
    <property type="molecule type" value="Transcribed_RNA"/>
</dbReference>
<dbReference type="GO" id="GO:0101005">
    <property type="term" value="F:deubiquitinase activity"/>
    <property type="evidence" value="ECO:0007669"/>
    <property type="project" value="TreeGrafter"/>
</dbReference>
<evidence type="ECO:0000259" key="5">
    <source>
        <dbReference type="PROSITE" id="PS51858"/>
    </source>
</evidence>
<proteinExistence type="inferred from homology"/>
<evidence type="ECO:0000256" key="2">
    <source>
        <dbReference type="ARBA" id="ARBA00022670"/>
    </source>
</evidence>
<evidence type="ECO:0000256" key="3">
    <source>
        <dbReference type="ARBA" id="ARBA00022801"/>
    </source>
</evidence>
<dbReference type="PANTHER" id="PTHR12378:SF80">
    <property type="entry name" value="IP06716P-RELATED"/>
    <property type="match status" value="1"/>
</dbReference>
<protein>
    <recommendedName>
        <fullName evidence="5">PPPDE domain-containing protein</fullName>
    </recommendedName>
</protein>
<organism evidence="7">
    <name type="scientific">Prasinoderma singulare</name>
    <dbReference type="NCBI Taxonomy" id="676789"/>
    <lineage>
        <taxon>Eukaryota</taxon>
        <taxon>Viridiplantae</taxon>
        <taxon>Prasinodermophyta</taxon>
        <taxon>Prasinodermophyceae</taxon>
        <taxon>Prasinodermales</taxon>
        <taxon>Prasinodermaceae</taxon>
        <taxon>Prasinoderma</taxon>
    </lineage>
</organism>
<evidence type="ECO:0000256" key="4">
    <source>
        <dbReference type="SAM" id="MobiDB-lite"/>
    </source>
</evidence>
<reference evidence="7" key="1">
    <citation type="submission" date="2021-01" db="EMBL/GenBank/DDBJ databases">
        <authorList>
            <person name="Corre E."/>
            <person name="Pelletier E."/>
            <person name="Niang G."/>
            <person name="Scheremetjew M."/>
            <person name="Finn R."/>
            <person name="Kale V."/>
            <person name="Holt S."/>
            <person name="Cochrane G."/>
            <person name="Meng A."/>
            <person name="Brown T."/>
            <person name="Cohen L."/>
        </authorList>
    </citation>
    <scope>NUCLEOTIDE SEQUENCE</scope>
    <source>
        <strain evidence="7">RCC927</strain>
    </source>
</reference>
<evidence type="ECO:0000313" key="6">
    <source>
        <dbReference type="EMBL" id="CAE0133343.1"/>
    </source>
</evidence>
<dbReference type="EMBL" id="HBHY01006846">
    <property type="protein sequence ID" value="CAE0133343.1"/>
    <property type="molecule type" value="Transcribed_RNA"/>
</dbReference>
<dbReference type="PANTHER" id="PTHR12378">
    <property type="entry name" value="DESUMOYLATING ISOPEPTIDASE"/>
    <property type="match status" value="1"/>
</dbReference>
<dbReference type="Gene3D" id="3.90.1720.30">
    <property type="entry name" value="PPPDE domains"/>
    <property type="match status" value="1"/>
</dbReference>
<dbReference type="SMART" id="SM01179">
    <property type="entry name" value="DUF862"/>
    <property type="match status" value="1"/>
</dbReference>
<dbReference type="GO" id="GO:0016579">
    <property type="term" value="P:protein deubiquitination"/>
    <property type="evidence" value="ECO:0007669"/>
    <property type="project" value="TreeGrafter"/>
</dbReference>
<gene>
    <name evidence="6" type="ORF">PSIN1315_LOCUS4408</name>
    <name evidence="7" type="ORF">PSIN1315_LOCUS4409</name>
</gene>
<keyword evidence="3" id="KW-0378">Hydrolase</keyword>